<protein>
    <submittedName>
        <fullName evidence="1">Uncharacterized protein</fullName>
    </submittedName>
</protein>
<name>A0A4Y2I7A3_ARAVE</name>
<sequence>MYLLIVGSSGQGKVLPQEDRVPGGYVALLRAKTAVFGVCLWRIVLRQGRNSSCNWHHNDTTNCYKSVTLRIAPSQTPCSVHSTDSKPLSFATNRFLSACRKVNEIEAESRAFERDLNRLSEITVDLENGEPVTERYVYGNVSQIVKDLFTLNVFSDTGALGRKHFHIPYIMDSSDFQFQKGFWNLNPVKCTAVPFVEEPRICVLRQQEILKNTRHKTVMESVH</sequence>
<evidence type="ECO:0000313" key="1">
    <source>
        <dbReference type="EMBL" id="GBM73563.1"/>
    </source>
</evidence>
<organism evidence="1 2">
    <name type="scientific">Araneus ventricosus</name>
    <name type="common">Orbweaver spider</name>
    <name type="synonym">Epeira ventricosa</name>
    <dbReference type="NCBI Taxonomy" id="182803"/>
    <lineage>
        <taxon>Eukaryota</taxon>
        <taxon>Metazoa</taxon>
        <taxon>Ecdysozoa</taxon>
        <taxon>Arthropoda</taxon>
        <taxon>Chelicerata</taxon>
        <taxon>Arachnida</taxon>
        <taxon>Araneae</taxon>
        <taxon>Araneomorphae</taxon>
        <taxon>Entelegynae</taxon>
        <taxon>Araneoidea</taxon>
        <taxon>Araneidae</taxon>
        <taxon>Araneus</taxon>
    </lineage>
</organism>
<comment type="caution">
    <text evidence="1">The sequence shown here is derived from an EMBL/GenBank/DDBJ whole genome shotgun (WGS) entry which is preliminary data.</text>
</comment>
<reference evidence="1 2" key="1">
    <citation type="journal article" date="2019" name="Sci. Rep.">
        <title>Orb-weaving spider Araneus ventricosus genome elucidates the spidroin gene catalogue.</title>
        <authorList>
            <person name="Kono N."/>
            <person name="Nakamura H."/>
            <person name="Ohtoshi R."/>
            <person name="Moran D.A.P."/>
            <person name="Shinohara A."/>
            <person name="Yoshida Y."/>
            <person name="Fujiwara M."/>
            <person name="Mori M."/>
            <person name="Tomita M."/>
            <person name="Arakawa K."/>
        </authorList>
    </citation>
    <scope>NUCLEOTIDE SEQUENCE [LARGE SCALE GENOMIC DNA]</scope>
</reference>
<evidence type="ECO:0000313" key="2">
    <source>
        <dbReference type="Proteomes" id="UP000499080"/>
    </source>
</evidence>
<dbReference type="AlphaFoldDB" id="A0A4Y2I7A3"/>
<dbReference type="Proteomes" id="UP000499080">
    <property type="component" value="Unassembled WGS sequence"/>
</dbReference>
<keyword evidence="2" id="KW-1185">Reference proteome</keyword>
<proteinExistence type="predicted"/>
<dbReference type="EMBL" id="BGPR01002446">
    <property type="protein sequence ID" value="GBM73563.1"/>
    <property type="molecule type" value="Genomic_DNA"/>
</dbReference>
<accession>A0A4Y2I7A3</accession>
<gene>
    <name evidence="1" type="ORF">AVEN_98793_1</name>
</gene>